<dbReference type="RefSeq" id="WP_076531620.1">
    <property type="nucleotide sequence ID" value="NZ_BMEH01000004.1"/>
</dbReference>
<dbReference type="STRING" id="1086013.SAMN05421774_104294"/>
<dbReference type="OrthoDB" id="7644846at2"/>
<proteinExistence type="predicted"/>
<dbReference type="InterPro" id="IPR037185">
    <property type="entry name" value="EmrE-like"/>
</dbReference>
<name>A0A1N7P0I2_9RHOB</name>
<keyword evidence="3" id="KW-1185">Reference proteome</keyword>
<reference evidence="2 3" key="1">
    <citation type="submission" date="2017-01" db="EMBL/GenBank/DDBJ databases">
        <authorList>
            <person name="Mah S.A."/>
            <person name="Swanson W.J."/>
            <person name="Moy G.W."/>
            <person name="Vacquier V.D."/>
        </authorList>
    </citation>
    <scope>NUCLEOTIDE SEQUENCE [LARGE SCALE GENOMIC DNA]</scope>
    <source>
        <strain evidence="2 3">DSM 26375</strain>
    </source>
</reference>
<organism evidence="2 3">
    <name type="scientific">Gemmobacter megaterium</name>
    <dbReference type="NCBI Taxonomy" id="1086013"/>
    <lineage>
        <taxon>Bacteria</taxon>
        <taxon>Pseudomonadati</taxon>
        <taxon>Pseudomonadota</taxon>
        <taxon>Alphaproteobacteria</taxon>
        <taxon>Rhodobacterales</taxon>
        <taxon>Paracoccaceae</taxon>
        <taxon>Gemmobacter</taxon>
    </lineage>
</organism>
<gene>
    <name evidence="2" type="ORF">SAMN05421774_104294</name>
</gene>
<keyword evidence="1" id="KW-0812">Transmembrane</keyword>
<keyword evidence="1" id="KW-1133">Transmembrane helix</keyword>
<feature type="transmembrane region" description="Helical" evidence="1">
    <location>
        <begin position="32"/>
        <end position="56"/>
    </location>
</feature>
<evidence type="ECO:0000313" key="3">
    <source>
        <dbReference type="Proteomes" id="UP000186141"/>
    </source>
</evidence>
<evidence type="ECO:0008006" key="4">
    <source>
        <dbReference type="Google" id="ProtNLM"/>
    </source>
</evidence>
<dbReference type="EMBL" id="FTOT01000004">
    <property type="protein sequence ID" value="SIT04061.1"/>
    <property type="molecule type" value="Genomic_DNA"/>
</dbReference>
<evidence type="ECO:0000313" key="2">
    <source>
        <dbReference type="EMBL" id="SIT04061.1"/>
    </source>
</evidence>
<evidence type="ECO:0000256" key="1">
    <source>
        <dbReference type="SAM" id="Phobius"/>
    </source>
</evidence>
<protein>
    <recommendedName>
        <fullName evidence="4">5-aminolevulinate synthase</fullName>
    </recommendedName>
</protein>
<dbReference type="AlphaFoldDB" id="A0A1N7P0I2"/>
<dbReference type="Proteomes" id="UP000186141">
    <property type="component" value="Unassembled WGS sequence"/>
</dbReference>
<feature type="transmembrane region" description="Helical" evidence="1">
    <location>
        <begin position="63"/>
        <end position="81"/>
    </location>
</feature>
<dbReference type="SUPFAM" id="SSF103481">
    <property type="entry name" value="Multidrug resistance efflux transporter EmrE"/>
    <property type="match status" value="1"/>
</dbReference>
<keyword evidence="1" id="KW-0472">Membrane</keyword>
<sequence length="107" mass="10753">MSVFQPATLALILLAALGYSGATIGMKMGSSAVTVLAIVVVAAGFVLAAVSEVIILRSADLGIVYISIIGVETLIVLTYAWSIGEGLNLRQLGGAGLVLAGLAVVSH</sequence>
<accession>A0A1N7P0I2</accession>
<dbReference type="Gene3D" id="1.10.3730.20">
    <property type="match status" value="1"/>
</dbReference>